<accession>J9DLA9</accession>
<evidence type="ECO:0000313" key="2">
    <source>
        <dbReference type="EMBL" id="EJW02142.1"/>
    </source>
</evidence>
<keyword evidence="3" id="KW-1185">Reference proteome</keyword>
<evidence type="ECO:0000256" key="1">
    <source>
        <dbReference type="SAM" id="Phobius"/>
    </source>
</evidence>
<keyword evidence="1" id="KW-0472">Membrane</keyword>
<dbReference type="InParanoid" id="J9DLA9"/>
<dbReference type="VEuPathDB" id="MicrosporidiaDB:EDEG_03410"/>
<proteinExistence type="predicted"/>
<reference evidence="2 3" key="1">
    <citation type="submission" date="2011-08" db="EMBL/GenBank/DDBJ databases">
        <authorList>
            <person name="Liu Z.J."/>
            <person name="Shi F.L."/>
            <person name="Lu J.Q."/>
            <person name="Li M."/>
            <person name="Wang Z.L."/>
        </authorList>
    </citation>
    <scope>NUCLEOTIDE SEQUENCE [LARGE SCALE GENOMIC DNA]</scope>
    <source>
        <strain evidence="2 3">USNM 41457</strain>
    </source>
</reference>
<organism evidence="2 3">
    <name type="scientific">Edhazardia aedis (strain USNM 41457)</name>
    <name type="common">Microsporidian parasite</name>
    <dbReference type="NCBI Taxonomy" id="1003232"/>
    <lineage>
        <taxon>Eukaryota</taxon>
        <taxon>Fungi</taxon>
        <taxon>Fungi incertae sedis</taxon>
        <taxon>Microsporidia</taxon>
        <taxon>Edhazardia</taxon>
    </lineage>
</organism>
<reference evidence="3" key="2">
    <citation type="submission" date="2015-07" db="EMBL/GenBank/DDBJ databases">
        <title>Contrasting host-pathogen interactions and genome evolution in two generalist and specialist microsporidian pathogens of mosquitoes.</title>
        <authorList>
            <consortium name="The Broad Institute Genomics Platform"/>
            <consortium name="The Broad Institute Genome Sequencing Center for Infectious Disease"/>
            <person name="Cuomo C.A."/>
            <person name="Sanscrainte N.D."/>
            <person name="Goldberg J.M."/>
            <person name="Heiman D."/>
            <person name="Young S."/>
            <person name="Zeng Q."/>
            <person name="Becnel J.J."/>
            <person name="Birren B.W."/>
        </authorList>
    </citation>
    <scope>NUCLEOTIDE SEQUENCE [LARGE SCALE GENOMIC DNA]</scope>
    <source>
        <strain evidence="3">USNM 41457</strain>
    </source>
</reference>
<dbReference type="Proteomes" id="UP000003163">
    <property type="component" value="Unassembled WGS sequence"/>
</dbReference>
<keyword evidence="1" id="KW-1133">Transmembrane helix</keyword>
<gene>
    <name evidence="2" type="ORF">EDEG_03410</name>
</gene>
<sequence length="280" mass="32397">MSEISEKIQKRRKIIAASVIAVVLAVFLGFFIWGWGHSYCADEAAYKAYCEVNDLVLSETKYNVSGAKKIVDSCFLKIVYDIEKKHFRFNILPRGLSADTFDEKKKHIKELADKGKILAKETDEYNRVLKILDLTSDGLDIHICEVDKELKHKKIDYKHNFVDDFFCCLRGSDATQMNNAFEGLIVSCNEMMEKKTSVCLIIVAEEKQMNFYQIQSSNEKKDGNKRFFTFKTHDYMIGDKKNKATMVNVLQYGVYFVEKFAKQKPHDVTNESDHEVSNWD</sequence>
<name>J9DLA9_EDHAE</name>
<evidence type="ECO:0000313" key="3">
    <source>
        <dbReference type="Proteomes" id="UP000003163"/>
    </source>
</evidence>
<protein>
    <submittedName>
        <fullName evidence="2">Uncharacterized protein</fullName>
    </submittedName>
</protein>
<comment type="caution">
    <text evidence="2">The sequence shown here is derived from an EMBL/GenBank/DDBJ whole genome shotgun (WGS) entry which is preliminary data.</text>
</comment>
<feature type="transmembrane region" description="Helical" evidence="1">
    <location>
        <begin position="14"/>
        <end position="35"/>
    </location>
</feature>
<keyword evidence="1" id="KW-0812">Transmembrane</keyword>
<dbReference type="EMBL" id="AFBI03000087">
    <property type="protein sequence ID" value="EJW02142.1"/>
    <property type="molecule type" value="Genomic_DNA"/>
</dbReference>
<dbReference type="HOGENOM" id="CLU_994072_0_0_1"/>
<dbReference type="AlphaFoldDB" id="J9DLA9"/>